<organism evidence="2 3">
    <name type="scientific">Liparis tanakae</name>
    <name type="common">Tanaka's snailfish</name>
    <dbReference type="NCBI Taxonomy" id="230148"/>
    <lineage>
        <taxon>Eukaryota</taxon>
        <taxon>Metazoa</taxon>
        <taxon>Chordata</taxon>
        <taxon>Craniata</taxon>
        <taxon>Vertebrata</taxon>
        <taxon>Euteleostomi</taxon>
        <taxon>Actinopterygii</taxon>
        <taxon>Neopterygii</taxon>
        <taxon>Teleostei</taxon>
        <taxon>Neoteleostei</taxon>
        <taxon>Acanthomorphata</taxon>
        <taxon>Eupercaria</taxon>
        <taxon>Perciformes</taxon>
        <taxon>Cottioidei</taxon>
        <taxon>Cottales</taxon>
        <taxon>Liparidae</taxon>
        <taxon>Liparis</taxon>
    </lineage>
</organism>
<feature type="region of interest" description="Disordered" evidence="1">
    <location>
        <begin position="61"/>
        <end position="81"/>
    </location>
</feature>
<keyword evidence="3" id="KW-1185">Reference proteome</keyword>
<dbReference type="EMBL" id="SRLO01001073">
    <property type="protein sequence ID" value="TNN41915.1"/>
    <property type="molecule type" value="Genomic_DNA"/>
</dbReference>
<comment type="caution">
    <text evidence="2">The sequence shown here is derived from an EMBL/GenBank/DDBJ whole genome shotgun (WGS) entry which is preliminary data.</text>
</comment>
<dbReference type="Proteomes" id="UP000314294">
    <property type="component" value="Unassembled WGS sequence"/>
</dbReference>
<sequence length="114" mass="12297">MATVHRHVEVGHQEVHVVPLFGLEGLGDEARGVPVLAAPHGDAVDLQDHLADLQLPAVVGRAPPLREGEREGEAERERERRGWRVLAPPSMAIPRVLALFATLTRVEVGSNSPG</sequence>
<accession>A0A4Z2FLY0</accession>
<name>A0A4Z2FLY0_9TELE</name>
<evidence type="ECO:0000313" key="2">
    <source>
        <dbReference type="EMBL" id="TNN41915.1"/>
    </source>
</evidence>
<evidence type="ECO:0000313" key="3">
    <source>
        <dbReference type="Proteomes" id="UP000314294"/>
    </source>
</evidence>
<reference evidence="2 3" key="1">
    <citation type="submission" date="2019-03" db="EMBL/GenBank/DDBJ databases">
        <title>First draft genome of Liparis tanakae, snailfish: a comprehensive survey of snailfish specific genes.</title>
        <authorList>
            <person name="Kim W."/>
            <person name="Song I."/>
            <person name="Jeong J.-H."/>
            <person name="Kim D."/>
            <person name="Kim S."/>
            <person name="Ryu S."/>
            <person name="Song J.Y."/>
            <person name="Lee S.K."/>
        </authorList>
    </citation>
    <scope>NUCLEOTIDE SEQUENCE [LARGE SCALE GENOMIC DNA]</scope>
    <source>
        <tissue evidence="2">Muscle</tissue>
    </source>
</reference>
<evidence type="ECO:0000256" key="1">
    <source>
        <dbReference type="SAM" id="MobiDB-lite"/>
    </source>
</evidence>
<dbReference type="AlphaFoldDB" id="A0A4Z2FLY0"/>
<protein>
    <submittedName>
        <fullName evidence="2">Uncharacterized protein</fullName>
    </submittedName>
</protein>
<gene>
    <name evidence="2" type="ORF">EYF80_047911</name>
</gene>
<feature type="compositionally biased region" description="Basic and acidic residues" evidence="1">
    <location>
        <begin position="64"/>
        <end position="81"/>
    </location>
</feature>
<proteinExistence type="predicted"/>